<dbReference type="AlphaFoldDB" id="A0A024UIY2"/>
<proteinExistence type="predicted"/>
<dbReference type="GeneID" id="20080788"/>
<keyword evidence="1" id="KW-1133">Transmembrane helix</keyword>
<dbReference type="EMBL" id="QUSY01003934">
    <property type="protein sequence ID" value="RHY15603.1"/>
    <property type="molecule type" value="Genomic_DNA"/>
</dbReference>
<gene>
    <name evidence="3" type="ORF">DYB32_010743</name>
    <name evidence="2" type="ORF">H310_03738</name>
</gene>
<keyword evidence="4" id="KW-1185">Reference proteome</keyword>
<name>A0A024UIY2_9STRA</name>
<reference evidence="2" key="1">
    <citation type="submission" date="2013-12" db="EMBL/GenBank/DDBJ databases">
        <title>The Genome Sequence of Aphanomyces invadans NJM9701.</title>
        <authorList>
            <consortium name="The Broad Institute Genomics Platform"/>
            <person name="Russ C."/>
            <person name="Tyler B."/>
            <person name="van West P."/>
            <person name="Dieguez-Uribeondo J."/>
            <person name="Young S.K."/>
            <person name="Zeng Q."/>
            <person name="Gargeya S."/>
            <person name="Fitzgerald M."/>
            <person name="Abouelleil A."/>
            <person name="Alvarado L."/>
            <person name="Chapman S.B."/>
            <person name="Gainer-Dewar J."/>
            <person name="Goldberg J."/>
            <person name="Griggs A."/>
            <person name="Gujja S."/>
            <person name="Hansen M."/>
            <person name="Howarth C."/>
            <person name="Imamovic A."/>
            <person name="Ireland A."/>
            <person name="Larimer J."/>
            <person name="McCowan C."/>
            <person name="Murphy C."/>
            <person name="Pearson M."/>
            <person name="Poon T.W."/>
            <person name="Priest M."/>
            <person name="Roberts A."/>
            <person name="Saif S."/>
            <person name="Shea T."/>
            <person name="Sykes S."/>
            <person name="Wortman J."/>
            <person name="Nusbaum C."/>
            <person name="Birren B."/>
        </authorList>
    </citation>
    <scope>NUCLEOTIDE SEQUENCE [LARGE SCALE GENOMIC DNA]</scope>
    <source>
        <strain evidence="2">NJM9701</strain>
    </source>
</reference>
<organism evidence="2">
    <name type="scientific">Aphanomyces invadans</name>
    <dbReference type="NCBI Taxonomy" id="157072"/>
    <lineage>
        <taxon>Eukaryota</taxon>
        <taxon>Sar</taxon>
        <taxon>Stramenopiles</taxon>
        <taxon>Oomycota</taxon>
        <taxon>Saprolegniomycetes</taxon>
        <taxon>Saprolegniales</taxon>
        <taxon>Verrucalvaceae</taxon>
        <taxon>Aphanomyces</taxon>
    </lineage>
</organism>
<dbReference type="Proteomes" id="UP000285060">
    <property type="component" value="Unassembled WGS sequence"/>
</dbReference>
<keyword evidence="1" id="KW-0472">Membrane</keyword>
<dbReference type="VEuPathDB" id="FungiDB:H310_03738"/>
<reference evidence="3 4" key="2">
    <citation type="submission" date="2018-08" db="EMBL/GenBank/DDBJ databases">
        <title>Aphanomyces genome sequencing and annotation.</title>
        <authorList>
            <person name="Minardi D."/>
            <person name="Oidtmann B."/>
            <person name="Van Der Giezen M."/>
            <person name="Studholme D.J."/>
        </authorList>
    </citation>
    <scope>NUCLEOTIDE SEQUENCE [LARGE SCALE GENOMIC DNA]</scope>
    <source>
        <strain evidence="3 4">NJM0002</strain>
    </source>
</reference>
<evidence type="ECO:0000313" key="3">
    <source>
        <dbReference type="EMBL" id="RHY15603.1"/>
    </source>
</evidence>
<dbReference type="EMBL" id="KI913956">
    <property type="protein sequence ID" value="ETW06155.1"/>
    <property type="molecule type" value="Genomic_DNA"/>
</dbReference>
<evidence type="ECO:0000256" key="1">
    <source>
        <dbReference type="SAM" id="Phobius"/>
    </source>
</evidence>
<keyword evidence="1" id="KW-0812">Transmembrane</keyword>
<sequence length="81" mass="8881">MVVVVRYIAADHKYIPFAHEWFGAFAALGVGFVLVSVDFRSGGVLHSATMTPHAPPQVMPLHENVPLLHAPKRLEMYGTSP</sequence>
<protein>
    <submittedName>
        <fullName evidence="2">Uncharacterized protein</fullName>
    </submittedName>
</protein>
<evidence type="ECO:0000313" key="4">
    <source>
        <dbReference type="Proteomes" id="UP000285060"/>
    </source>
</evidence>
<feature type="transmembrane region" description="Helical" evidence="1">
    <location>
        <begin position="21"/>
        <end position="39"/>
    </location>
</feature>
<dbReference type="RefSeq" id="XP_008865932.1">
    <property type="nucleotide sequence ID" value="XM_008867710.1"/>
</dbReference>
<accession>A0A024UIY2</accession>
<evidence type="ECO:0000313" key="2">
    <source>
        <dbReference type="EMBL" id="ETW06155.1"/>
    </source>
</evidence>